<protein>
    <submittedName>
        <fullName evidence="3">Putative dehydrogenase</fullName>
    </submittedName>
</protein>
<dbReference type="PROSITE" id="PS51318">
    <property type="entry name" value="TAT"/>
    <property type="match status" value="1"/>
</dbReference>
<dbReference type="AlphaFoldDB" id="A0A366HCW7"/>
<keyword evidence="4" id="KW-1185">Reference proteome</keyword>
<dbReference type="EMBL" id="QNRR01000009">
    <property type="protein sequence ID" value="RBP39679.1"/>
    <property type="molecule type" value="Genomic_DNA"/>
</dbReference>
<dbReference type="GO" id="GO:0000166">
    <property type="term" value="F:nucleotide binding"/>
    <property type="evidence" value="ECO:0007669"/>
    <property type="project" value="InterPro"/>
</dbReference>
<evidence type="ECO:0000313" key="4">
    <source>
        <dbReference type="Proteomes" id="UP000253426"/>
    </source>
</evidence>
<dbReference type="InterPro" id="IPR043906">
    <property type="entry name" value="Gfo/Idh/MocA_OxRdtase_bact_C"/>
</dbReference>
<dbReference type="Proteomes" id="UP000253426">
    <property type="component" value="Unassembled WGS sequence"/>
</dbReference>
<evidence type="ECO:0000259" key="2">
    <source>
        <dbReference type="Pfam" id="PF19051"/>
    </source>
</evidence>
<feature type="domain" description="Gfo/Idh/MocA-like oxidoreductase N-terminal" evidence="1">
    <location>
        <begin position="41"/>
        <end position="171"/>
    </location>
</feature>
<name>A0A366HCW7_9BACT</name>
<comment type="caution">
    <text evidence="3">The sequence shown here is derived from an EMBL/GenBank/DDBJ whole genome shotgun (WGS) entry which is preliminary data.</text>
</comment>
<feature type="domain" description="Gfo/Idh/MocA-like oxidoreductase bacterial type C-terminal" evidence="2">
    <location>
        <begin position="209"/>
        <end position="317"/>
    </location>
</feature>
<gene>
    <name evidence="3" type="ORF">DES53_109106</name>
</gene>
<dbReference type="PANTHER" id="PTHR43818">
    <property type="entry name" value="BCDNA.GH03377"/>
    <property type="match status" value="1"/>
</dbReference>
<dbReference type="InterPro" id="IPR000683">
    <property type="entry name" value="Gfo/Idh/MocA-like_OxRdtase_N"/>
</dbReference>
<dbReference type="Pfam" id="PF19051">
    <property type="entry name" value="GFO_IDH_MocA_C2"/>
    <property type="match status" value="1"/>
</dbReference>
<dbReference type="InterPro" id="IPR050463">
    <property type="entry name" value="Gfo/Idh/MocA_oxidrdct_glycsds"/>
</dbReference>
<dbReference type="InterPro" id="IPR036291">
    <property type="entry name" value="NAD(P)-bd_dom_sf"/>
</dbReference>
<dbReference type="InterPro" id="IPR006311">
    <property type="entry name" value="TAT_signal"/>
</dbReference>
<evidence type="ECO:0000313" key="3">
    <source>
        <dbReference type="EMBL" id="RBP39679.1"/>
    </source>
</evidence>
<dbReference type="SUPFAM" id="SSF51735">
    <property type="entry name" value="NAD(P)-binding Rossmann-fold domains"/>
    <property type="match status" value="1"/>
</dbReference>
<dbReference type="OrthoDB" id="9792935at2"/>
<dbReference type="Gene3D" id="3.40.50.720">
    <property type="entry name" value="NAD(P)-binding Rossmann-like Domain"/>
    <property type="match status" value="1"/>
</dbReference>
<sequence>MPSNALNRRRFLTTAAGVAGSTFAFPNLLLRGQNTAGKKLNLAIIGAGGKGQSDTQAIALDHNVVALVDVAKDRLEDAAKRHSKLFTDAGEQAPATPPKLYTDFRKMLDECHKELDGVIISTPDHTHFPAAMWAMGYKKNVCVQKPLANTIWEVRELHKAAKAAGVITQMGNQGRTMEGQRLAKEWIEQGAIGTLKSINLWTNRPIWPQGPIKTKPAEVPASLDWDAWLNVEAFEPYFEYDLPDADLKRGKGLHPFNWRGWWQFGSGALGDMGCHIMDATFSILGQAIPIKIEVESGEVTERNAPTWSSLKYHFAAGKNNPEPLVVTWQDGIKDGAPNKPVKPAMMEGLSEEGWKKASSGMIFQGTDAVVYEGDAYCASPSIYPSPKFMETKQAMADGKIKKTEARSPKPNNPQGEWAHCIVNGGTPSSNFDYSCKLTEFVLLGNLAIRSGQTISWNAENMKVTNVEAANKYIKRAAYRPGWLKA</sequence>
<accession>A0A366HCW7</accession>
<proteinExistence type="predicted"/>
<dbReference type="Gene3D" id="3.30.360.10">
    <property type="entry name" value="Dihydrodipicolinate Reductase, domain 2"/>
    <property type="match status" value="1"/>
</dbReference>
<reference evidence="3 4" key="1">
    <citation type="submission" date="2018-06" db="EMBL/GenBank/DDBJ databases">
        <title>Genomic Encyclopedia of Type Strains, Phase IV (KMG-IV): sequencing the most valuable type-strain genomes for metagenomic binning, comparative biology and taxonomic classification.</title>
        <authorList>
            <person name="Goeker M."/>
        </authorList>
    </citation>
    <scope>NUCLEOTIDE SEQUENCE [LARGE SCALE GENOMIC DNA]</scope>
    <source>
        <strain evidence="3 4">DSM 25532</strain>
    </source>
</reference>
<dbReference type="SUPFAM" id="SSF55347">
    <property type="entry name" value="Glyceraldehyde-3-phosphate dehydrogenase-like, C-terminal domain"/>
    <property type="match status" value="1"/>
</dbReference>
<organism evidence="3 4">
    <name type="scientific">Roseimicrobium gellanilyticum</name>
    <dbReference type="NCBI Taxonomy" id="748857"/>
    <lineage>
        <taxon>Bacteria</taxon>
        <taxon>Pseudomonadati</taxon>
        <taxon>Verrucomicrobiota</taxon>
        <taxon>Verrucomicrobiia</taxon>
        <taxon>Verrucomicrobiales</taxon>
        <taxon>Verrucomicrobiaceae</taxon>
        <taxon>Roseimicrobium</taxon>
    </lineage>
</organism>
<dbReference type="Pfam" id="PF01408">
    <property type="entry name" value="GFO_IDH_MocA"/>
    <property type="match status" value="1"/>
</dbReference>
<evidence type="ECO:0000259" key="1">
    <source>
        <dbReference type="Pfam" id="PF01408"/>
    </source>
</evidence>
<dbReference type="PANTHER" id="PTHR43818:SF10">
    <property type="entry name" value="NADH-DEPENDENT DEHYDROGENASE-RELATED"/>
    <property type="match status" value="1"/>
</dbReference>